<feature type="compositionally biased region" description="Acidic residues" evidence="8">
    <location>
        <begin position="35"/>
        <end position="50"/>
    </location>
</feature>
<dbReference type="GO" id="GO:0006354">
    <property type="term" value="P:DNA-templated transcription elongation"/>
    <property type="evidence" value="ECO:0007669"/>
    <property type="project" value="UniProtKB-UniRule"/>
</dbReference>
<dbReference type="Gene3D" id="3.30.70.940">
    <property type="entry name" value="NusG, N-terminal domain"/>
    <property type="match status" value="1"/>
</dbReference>
<dbReference type="CDD" id="cd06091">
    <property type="entry name" value="KOW_NusG"/>
    <property type="match status" value="1"/>
</dbReference>
<accession>A0A344US56</accession>
<dbReference type="Pfam" id="PF02357">
    <property type="entry name" value="NusG"/>
    <property type="match status" value="1"/>
</dbReference>
<dbReference type="InterPro" id="IPR006645">
    <property type="entry name" value="NGN-like_dom"/>
</dbReference>
<dbReference type="PANTHER" id="PTHR30265">
    <property type="entry name" value="RHO-INTERACTING TRANSCRIPTION TERMINATION FACTOR NUSG"/>
    <property type="match status" value="1"/>
</dbReference>
<evidence type="ECO:0000313" key="11">
    <source>
        <dbReference type="Proteomes" id="UP000251995"/>
    </source>
</evidence>
<dbReference type="InterPro" id="IPR043425">
    <property type="entry name" value="NusG-like"/>
</dbReference>
<evidence type="ECO:0000256" key="6">
    <source>
        <dbReference type="NCBIfam" id="TIGR00922"/>
    </source>
</evidence>
<proteinExistence type="inferred from homology"/>
<dbReference type="SUPFAM" id="SSF82679">
    <property type="entry name" value="N-utilization substance G protein NusG, N-terminal domain"/>
    <property type="match status" value="1"/>
</dbReference>
<dbReference type="InterPro" id="IPR008991">
    <property type="entry name" value="Translation_prot_SH3-like_sf"/>
</dbReference>
<dbReference type="InterPro" id="IPR014722">
    <property type="entry name" value="Rib_uL2_dom2"/>
</dbReference>
<dbReference type="PANTHER" id="PTHR30265:SF2">
    <property type="entry name" value="TRANSCRIPTION TERMINATION_ANTITERMINATION PROTEIN NUSG"/>
    <property type="match status" value="1"/>
</dbReference>
<name>A0A344US56_9ACTN</name>
<reference evidence="10 11" key="1">
    <citation type="submission" date="2017-12" db="EMBL/GenBank/DDBJ databases">
        <title>The whole genome sequence of the Acidipropionibacterium virtanenii sp. nov. type strain JS278.</title>
        <authorList>
            <person name="Laine P."/>
            <person name="Deptula P."/>
            <person name="Varmanen P."/>
            <person name="Auvinen P."/>
        </authorList>
    </citation>
    <scope>NUCLEOTIDE SEQUENCE [LARGE SCALE GENOMIC DNA]</scope>
    <source>
        <strain evidence="10 11">JS278</strain>
    </source>
</reference>
<feature type="region of interest" description="Disordered" evidence="8">
    <location>
        <begin position="1"/>
        <end position="81"/>
    </location>
</feature>
<dbReference type="CDD" id="cd09891">
    <property type="entry name" value="NGN_Bact_1"/>
    <property type="match status" value="1"/>
</dbReference>
<keyword evidence="1 5" id="KW-0806">Transcription termination</keyword>
<feature type="domain" description="NusG-like N-terminal" evidence="9">
    <location>
        <begin position="129"/>
        <end position="237"/>
    </location>
</feature>
<comment type="function">
    <text evidence="5 7">Participates in transcription elongation, termination and antitermination.</text>
</comment>
<dbReference type="AlphaFoldDB" id="A0A344US56"/>
<dbReference type="KEGG" id="acij:JS278_00921"/>
<comment type="similarity">
    <text evidence="5 7">Belongs to the NusG family.</text>
</comment>
<dbReference type="GO" id="GO:0006353">
    <property type="term" value="P:DNA-templated transcription termination"/>
    <property type="evidence" value="ECO:0007669"/>
    <property type="project" value="UniProtKB-UniRule"/>
</dbReference>
<dbReference type="SMART" id="SM00738">
    <property type="entry name" value="NGN"/>
    <property type="match status" value="1"/>
</dbReference>
<keyword evidence="3 5" id="KW-0805">Transcription regulation</keyword>
<evidence type="ECO:0000256" key="1">
    <source>
        <dbReference type="ARBA" id="ARBA00022472"/>
    </source>
</evidence>
<dbReference type="HAMAP" id="MF_00948">
    <property type="entry name" value="NusG"/>
    <property type="match status" value="1"/>
</dbReference>
<evidence type="ECO:0000256" key="2">
    <source>
        <dbReference type="ARBA" id="ARBA00022814"/>
    </source>
</evidence>
<evidence type="ECO:0000256" key="4">
    <source>
        <dbReference type="ARBA" id="ARBA00023163"/>
    </source>
</evidence>
<dbReference type="InterPro" id="IPR036735">
    <property type="entry name" value="NGN_dom_sf"/>
</dbReference>
<sequence length="317" mass="34841">MTDSPEFNDAGLDKPEDDDKDASATEPQIDLDAFSADESDSSQEETDDIQIDLGALADDEKPAEDAPLNLDFDVEESGPADEDVARNLGIGQALDDEEEEPVEDEASQETQDAVDAAVERLKDDLTSKFGQWYVLHTYSGMENKVKQNLDARVQTLNMEDYIYETVVPTEEVVEIRNGARKTITRVYLPGYVLVRMDLTDESWGTVRHTPSVTGFVGQSTTPVPLTFDEVVKMLTPSVIAQVNHDMAGQAPSPKARRKVEVADYEVGESVQITDGAFAGVPATITEINVNNQRVKASVEILGRSTPVDLEFNQIEKI</sequence>
<dbReference type="InterPro" id="IPR047050">
    <property type="entry name" value="NGN"/>
</dbReference>
<dbReference type="GO" id="GO:0005829">
    <property type="term" value="C:cytosol"/>
    <property type="evidence" value="ECO:0007669"/>
    <property type="project" value="TreeGrafter"/>
</dbReference>
<dbReference type="Proteomes" id="UP000251995">
    <property type="component" value="Chromosome"/>
</dbReference>
<dbReference type="PRINTS" id="PR00338">
    <property type="entry name" value="NUSGTNSCPFCT"/>
</dbReference>
<evidence type="ECO:0000259" key="9">
    <source>
        <dbReference type="SMART" id="SM00738"/>
    </source>
</evidence>
<evidence type="ECO:0000256" key="3">
    <source>
        <dbReference type="ARBA" id="ARBA00023015"/>
    </source>
</evidence>
<organism evidence="10 11">
    <name type="scientific">Acidipropionibacterium virtanenii</name>
    <dbReference type="NCBI Taxonomy" id="2057246"/>
    <lineage>
        <taxon>Bacteria</taxon>
        <taxon>Bacillati</taxon>
        <taxon>Actinomycetota</taxon>
        <taxon>Actinomycetes</taxon>
        <taxon>Propionibacteriales</taxon>
        <taxon>Propionibacteriaceae</taxon>
        <taxon>Acidipropionibacterium</taxon>
    </lineage>
</organism>
<dbReference type="NCBIfam" id="TIGR00922">
    <property type="entry name" value="nusG"/>
    <property type="match status" value="1"/>
</dbReference>
<dbReference type="FunFam" id="3.30.70.940:FF:000002">
    <property type="entry name" value="Transcription termination/antitermination protein NusG"/>
    <property type="match status" value="1"/>
</dbReference>
<dbReference type="EMBL" id="CP025198">
    <property type="protein sequence ID" value="AXE38104.1"/>
    <property type="molecule type" value="Genomic_DNA"/>
</dbReference>
<evidence type="ECO:0000256" key="5">
    <source>
        <dbReference type="HAMAP-Rule" id="MF_00948"/>
    </source>
</evidence>
<dbReference type="Gene3D" id="2.30.30.30">
    <property type="match status" value="1"/>
</dbReference>
<gene>
    <name evidence="5 10" type="primary">nusG</name>
    <name evidence="10" type="ORF">JS278_00921</name>
</gene>
<evidence type="ECO:0000256" key="7">
    <source>
        <dbReference type="RuleBase" id="RU000538"/>
    </source>
</evidence>
<dbReference type="GO" id="GO:0031564">
    <property type="term" value="P:transcription antitermination"/>
    <property type="evidence" value="ECO:0007669"/>
    <property type="project" value="UniProtKB-UniRule"/>
</dbReference>
<evidence type="ECO:0000256" key="8">
    <source>
        <dbReference type="SAM" id="MobiDB-lite"/>
    </source>
</evidence>
<dbReference type="GO" id="GO:0032784">
    <property type="term" value="P:regulation of DNA-templated transcription elongation"/>
    <property type="evidence" value="ECO:0007669"/>
    <property type="project" value="InterPro"/>
</dbReference>
<keyword evidence="4 5" id="KW-0804">Transcription</keyword>
<evidence type="ECO:0000313" key="10">
    <source>
        <dbReference type="EMBL" id="AXE38104.1"/>
    </source>
</evidence>
<keyword evidence="2 5" id="KW-0889">Transcription antitermination</keyword>
<feature type="compositionally biased region" description="Acidic residues" evidence="8">
    <location>
        <begin position="72"/>
        <end position="81"/>
    </location>
</feature>
<protein>
    <recommendedName>
        <fullName evidence="5 6">Transcription termination/antitermination protein NusG</fullName>
    </recommendedName>
</protein>
<dbReference type="RefSeq" id="WP_425451469.1">
    <property type="nucleotide sequence ID" value="NZ_CP025198.1"/>
</dbReference>
<keyword evidence="11" id="KW-1185">Reference proteome</keyword>
<dbReference type="SUPFAM" id="SSF50104">
    <property type="entry name" value="Translation proteins SH3-like domain"/>
    <property type="match status" value="1"/>
</dbReference>
<dbReference type="InterPro" id="IPR001062">
    <property type="entry name" value="Transcrpt_antiterm_NusG"/>
</dbReference>